<evidence type="ECO:0000313" key="3">
    <source>
        <dbReference type="Proteomes" id="UP000735302"/>
    </source>
</evidence>
<protein>
    <submittedName>
        <fullName evidence="2">Uncharacterized protein</fullName>
    </submittedName>
</protein>
<organism evidence="2 3">
    <name type="scientific">Plakobranchus ocellatus</name>
    <dbReference type="NCBI Taxonomy" id="259542"/>
    <lineage>
        <taxon>Eukaryota</taxon>
        <taxon>Metazoa</taxon>
        <taxon>Spiralia</taxon>
        <taxon>Lophotrochozoa</taxon>
        <taxon>Mollusca</taxon>
        <taxon>Gastropoda</taxon>
        <taxon>Heterobranchia</taxon>
        <taxon>Euthyneura</taxon>
        <taxon>Panpulmonata</taxon>
        <taxon>Sacoglossa</taxon>
        <taxon>Placobranchoidea</taxon>
        <taxon>Plakobranchidae</taxon>
        <taxon>Plakobranchus</taxon>
    </lineage>
</organism>
<dbReference type="Proteomes" id="UP000735302">
    <property type="component" value="Unassembled WGS sequence"/>
</dbReference>
<evidence type="ECO:0000256" key="1">
    <source>
        <dbReference type="SAM" id="MobiDB-lite"/>
    </source>
</evidence>
<evidence type="ECO:0000313" key="2">
    <source>
        <dbReference type="EMBL" id="GFO41782.1"/>
    </source>
</evidence>
<accession>A0AAV4DCM1</accession>
<feature type="region of interest" description="Disordered" evidence="1">
    <location>
        <begin position="39"/>
        <end position="66"/>
    </location>
</feature>
<dbReference type="AlphaFoldDB" id="A0AAV4DCM1"/>
<keyword evidence="3" id="KW-1185">Reference proteome</keyword>
<name>A0AAV4DCM1_9GAST</name>
<proteinExistence type="predicted"/>
<sequence>MIRYFPDPSTPSVQLPRAAKLGDVYRGAANPPRRSVYLIITEDSPGPRKSPPSALVSTSGRKHPSGRERLCLDECAVAFSENVMAQNEYGLAITKHAMALIVYALALKDVALK</sequence>
<gene>
    <name evidence="2" type="ORF">PoB_006828700</name>
</gene>
<dbReference type="EMBL" id="BLXT01007724">
    <property type="protein sequence ID" value="GFO41782.1"/>
    <property type="molecule type" value="Genomic_DNA"/>
</dbReference>
<reference evidence="2 3" key="1">
    <citation type="journal article" date="2021" name="Elife">
        <title>Chloroplast acquisition without the gene transfer in kleptoplastic sea slugs, Plakobranchus ocellatus.</title>
        <authorList>
            <person name="Maeda T."/>
            <person name="Takahashi S."/>
            <person name="Yoshida T."/>
            <person name="Shimamura S."/>
            <person name="Takaki Y."/>
            <person name="Nagai Y."/>
            <person name="Toyoda A."/>
            <person name="Suzuki Y."/>
            <person name="Arimoto A."/>
            <person name="Ishii H."/>
            <person name="Satoh N."/>
            <person name="Nishiyama T."/>
            <person name="Hasebe M."/>
            <person name="Maruyama T."/>
            <person name="Minagawa J."/>
            <person name="Obokata J."/>
            <person name="Shigenobu S."/>
        </authorList>
    </citation>
    <scope>NUCLEOTIDE SEQUENCE [LARGE SCALE GENOMIC DNA]</scope>
</reference>
<comment type="caution">
    <text evidence="2">The sequence shown here is derived from an EMBL/GenBank/DDBJ whole genome shotgun (WGS) entry which is preliminary data.</text>
</comment>